<comment type="caution">
    <text evidence="7">The sequence shown here is derived from an EMBL/GenBank/DDBJ whole genome shotgun (WGS) entry which is preliminary data.</text>
</comment>
<dbReference type="SUPFAM" id="SSF141322">
    <property type="entry name" value="NfeD domain-like"/>
    <property type="match status" value="1"/>
</dbReference>
<comment type="subcellular location">
    <subcellularLocation>
        <location evidence="1">Membrane</location>
        <topology evidence="1">Multi-pass membrane protein</topology>
    </subcellularLocation>
</comment>
<dbReference type="Gene3D" id="2.40.50.140">
    <property type="entry name" value="Nucleic acid-binding proteins"/>
    <property type="match status" value="2"/>
</dbReference>
<evidence type="ECO:0000259" key="6">
    <source>
        <dbReference type="Pfam" id="PF01957"/>
    </source>
</evidence>
<keyword evidence="4 5" id="KW-0472">Membrane</keyword>
<feature type="domain" description="NfeD-like C-terminal" evidence="6">
    <location>
        <begin position="87"/>
        <end position="142"/>
    </location>
</feature>
<dbReference type="Proteomes" id="UP000752814">
    <property type="component" value="Unassembled WGS sequence"/>
</dbReference>
<dbReference type="InterPro" id="IPR012340">
    <property type="entry name" value="NA-bd_OB-fold"/>
</dbReference>
<evidence type="ECO:0000313" key="8">
    <source>
        <dbReference type="Proteomes" id="UP000752814"/>
    </source>
</evidence>
<gene>
    <name evidence="7" type="ORF">A3207_01915</name>
</gene>
<accession>A0A8J8PHS1</accession>
<organism evidence="7 8">
    <name type="scientific">Candidatus Methanomassiliicoccus intestinalis</name>
    <dbReference type="NCBI Taxonomy" id="1406512"/>
    <lineage>
        <taxon>Archaea</taxon>
        <taxon>Methanobacteriati</taxon>
        <taxon>Thermoplasmatota</taxon>
        <taxon>Thermoplasmata</taxon>
        <taxon>Methanomassiliicoccales</taxon>
        <taxon>Methanomassiliicoccaceae</taxon>
        <taxon>Methanomassiliicoccus</taxon>
    </lineage>
</organism>
<keyword evidence="3 5" id="KW-1133">Transmembrane helix</keyword>
<protein>
    <recommendedName>
        <fullName evidence="6">NfeD-like C-terminal domain-containing protein</fullName>
    </recommendedName>
</protein>
<reference evidence="7" key="1">
    <citation type="submission" date="2016-03" db="EMBL/GenBank/DDBJ databases">
        <authorList>
            <person name="Borrel G."/>
            <person name="Mccann A."/>
            <person name="O'Toole P.W."/>
        </authorList>
    </citation>
    <scope>NUCLEOTIDE SEQUENCE</scope>
    <source>
        <strain evidence="7">183</strain>
    </source>
</reference>
<evidence type="ECO:0000256" key="5">
    <source>
        <dbReference type="SAM" id="Phobius"/>
    </source>
</evidence>
<name>A0A8J8PHS1_9ARCH</name>
<dbReference type="InterPro" id="IPR052165">
    <property type="entry name" value="Membrane_assoc_protease"/>
</dbReference>
<dbReference type="PANTHER" id="PTHR33507">
    <property type="entry name" value="INNER MEMBRANE PROTEIN YBBJ"/>
    <property type="match status" value="1"/>
</dbReference>
<sequence>MMIAIIMLIIGIILLLAEAAAPGNFIIVPATMLTILGIVFVFIPDQLLTIYTPILAVIILIIAAVLAIQLYKRMSPVAPPETLVGTSLVGRVGIVTTMITPSTMLGKVRVNGEVWSAEANCSIAAGTPVKIIASEGVHVTVEEISKEEYDKCSAQESKATVPPITEAKPAKSKNGETAVVVTLISPGLGTGKVKIGDEVFNATADCNIYAGTEVRVLSKDANGVRVEEI</sequence>
<evidence type="ECO:0000313" key="7">
    <source>
        <dbReference type="EMBL" id="TQS84807.1"/>
    </source>
</evidence>
<proteinExistence type="predicted"/>
<evidence type="ECO:0000256" key="3">
    <source>
        <dbReference type="ARBA" id="ARBA00022989"/>
    </source>
</evidence>
<dbReference type="InterPro" id="IPR002810">
    <property type="entry name" value="NfeD-like_C"/>
</dbReference>
<dbReference type="EMBL" id="LVVT01000001">
    <property type="protein sequence ID" value="TQS84807.1"/>
    <property type="molecule type" value="Genomic_DNA"/>
</dbReference>
<dbReference type="Pfam" id="PF01957">
    <property type="entry name" value="NfeD"/>
    <property type="match status" value="1"/>
</dbReference>
<keyword evidence="2 5" id="KW-0812">Transmembrane</keyword>
<dbReference type="AlphaFoldDB" id="A0A8J8PHS1"/>
<dbReference type="PANTHER" id="PTHR33507:SF3">
    <property type="entry name" value="INNER MEMBRANE PROTEIN YBBJ"/>
    <property type="match status" value="1"/>
</dbReference>
<evidence type="ECO:0000256" key="4">
    <source>
        <dbReference type="ARBA" id="ARBA00023136"/>
    </source>
</evidence>
<dbReference type="GO" id="GO:0005886">
    <property type="term" value="C:plasma membrane"/>
    <property type="evidence" value="ECO:0007669"/>
    <property type="project" value="TreeGrafter"/>
</dbReference>
<feature type="transmembrane region" description="Helical" evidence="5">
    <location>
        <begin position="35"/>
        <end position="68"/>
    </location>
</feature>
<evidence type="ECO:0000256" key="2">
    <source>
        <dbReference type="ARBA" id="ARBA00022692"/>
    </source>
</evidence>
<evidence type="ECO:0000256" key="1">
    <source>
        <dbReference type="ARBA" id="ARBA00004141"/>
    </source>
</evidence>